<dbReference type="Gene3D" id="1.10.443.10">
    <property type="entry name" value="Intergrase catalytic core"/>
    <property type="match status" value="1"/>
</dbReference>
<dbReference type="Proteomes" id="UP000037392">
    <property type="component" value="Unassembled WGS sequence"/>
</dbReference>
<dbReference type="SUPFAM" id="SSF56349">
    <property type="entry name" value="DNA breaking-rejoining enzymes"/>
    <property type="match status" value="1"/>
</dbReference>
<comment type="function">
    <text evidence="1">Site-specific tyrosine recombinase, which acts by catalyzing the cutting and rejoining of the recombining DNA molecules.</text>
</comment>
<dbReference type="InterPro" id="IPR002104">
    <property type="entry name" value="Integrase_catalytic"/>
</dbReference>
<dbReference type="Pfam" id="PF00589">
    <property type="entry name" value="Phage_integrase"/>
    <property type="match status" value="1"/>
</dbReference>
<dbReference type="GO" id="GO:0015074">
    <property type="term" value="P:DNA integration"/>
    <property type="evidence" value="ECO:0007669"/>
    <property type="project" value="UniProtKB-KW"/>
</dbReference>
<accession>A0A0J9BYP8</accession>
<protein>
    <recommendedName>
        <fullName evidence="11">Integrase</fullName>
    </recommendedName>
</protein>
<evidence type="ECO:0000256" key="6">
    <source>
        <dbReference type="PROSITE-ProRule" id="PRU01248"/>
    </source>
</evidence>
<feature type="domain" description="Tyr recombinase" evidence="7">
    <location>
        <begin position="102"/>
        <end position="275"/>
    </location>
</feature>
<keyword evidence="3" id="KW-0229">DNA integration</keyword>
<evidence type="ECO:0000256" key="3">
    <source>
        <dbReference type="ARBA" id="ARBA00022908"/>
    </source>
</evidence>
<dbReference type="InterPro" id="IPR010998">
    <property type="entry name" value="Integrase_recombinase_N"/>
</dbReference>
<reference evidence="9 10" key="1">
    <citation type="submission" date="2011-04" db="EMBL/GenBank/DDBJ databases">
        <title>The Genome Sequence of Clostridium citroniae WAL-19142.</title>
        <authorList>
            <consortium name="The Broad Institute Genome Sequencing Platform"/>
            <person name="Earl A."/>
            <person name="Ward D."/>
            <person name="Feldgarden M."/>
            <person name="Gevers D."/>
            <person name="Warren Y.A."/>
            <person name="Tyrrell K.L."/>
            <person name="Citron D.M."/>
            <person name="Goldstein E.J."/>
            <person name="Daigneault M."/>
            <person name="Allen-Vercoe E."/>
            <person name="Young S.K."/>
            <person name="Zeng Q."/>
            <person name="Gargeya S."/>
            <person name="Fitzgerald M."/>
            <person name="Haas B."/>
            <person name="Abouelleil A."/>
            <person name="Alvarado L."/>
            <person name="Arachchi H.M."/>
            <person name="Berlin A."/>
            <person name="Brown A."/>
            <person name="Chapman S.B."/>
            <person name="Chen Z."/>
            <person name="Dunbar C."/>
            <person name="Freedman E."/>
            <person name="Gearin G."/>
            <person name="Gellesch M."/>
            <person name="Goldberg J."/>
            <person name="Griggs A."/>
            <person name="Gujja S."/>
            <person name="Heilman E.R."/>
            <person name="Heiman D."/>
            <person name="Howarth C."/>
            <person name="Larson L."/>
            <person name="Lui A."/>
            <person name="MacDonald P.J."/>
            <person name="Mehta T."/>
            <person name="Montmayeur A."/>
            <person name="Murphy C."/>
            <person name="Neiman D."/>
            <person name="Pearson M."/>
            <person name="Priest M."/>
            <person name="Roberts A."/>
            <person name="Saif S."/>
            <person name="Shea T."/>
            <person name="Shenoy N."/>
            <person name="Sisk P."/>
            <person name="Stolte C."/>
            <person name="Sykes S."/>
            <person name="White J."/>
            <person name="Yandava C."/>
            <person name="Wortman J."/>
            <person name="Nusbaum C."/>
            <person name="Birren B."/>
        </authorList>
    </citation>
    <scope>NUCLEOTIDE SEQUENCE [LARGE SCALE GENOMIC DNA]</scope>
    <source>
        <strain evidence="9 10">WAL-19142</strain>
    </source>
</reference>
<dbReference type="Pfam" id="PF02899">
    <property type="entry name" value="Phage_int_SAM_1"/>
    <property type="match status" value="1"/>
</dbReference>
<evidence type="ECO:0000256" key="4">
    <source>
        <dbReference type="ARBA" id="ARBA00023125"/>
    </source>
</evidence>
<gene>
    <name evidence="9" type="ORF">HMPREF9470_03394</name>
</gene>
<keyword evidence="5" id="KW-0233">DNA recombination</keyword>
<organism evidence="9 10">
    <name type="scientific">[Clostridium] citroniae WAL-19142</name>
    <dbReference type="NCBI Taxonomy" id="742734"/>
    <lineage>
        <taxon>Bacteria</taxon>
        <taxon>Bacillati</taxon>
        <taxon>Bacillota</taxon>
        <taxon>Clostridia</taxon>
        <taxon>Lachnospirales</taxon>
        <taxon>Lachnospiraceae</taxon>
        <taxon>Enterocloster</taxon>
    </lineage>
</organism>
<dbReference type="PANTHER" id="PTHR30349">
    <property type="entry name" value="PHAGE INTEGRASE-RELATED"/>
    <property type="match status" value="1"/>
</dbReference>
<evidence type="ECO:0000259" key="7">
    <source>
        <dbReference type="PROSITE" id="PS51898"/>
    </source>
</evidence>
<dbReference type="PROSITE" id="PS51898">
    <property type="entry name" value="TYR_RECOMBINASE"/>
    <property type="match status" value="1"/>
</dbReference>
<comment type="caution">
    <text evidence="9">The sequence shown here is derived from an EMBL/GenBank/DDBJ whole genome shotgun (WGS) entry which is preliminary data.</text>
</comment>
<dbReference type="EMBL" id="ADLK01000025">
    <property type="protein sequence ID" value="KMW17913.1"/>
    <property type="molecule type" value="Genomic_DNA"/>
</dbReference>
<evidence type="ECO:0000256" key="1">
    <source>
        <dbReference type="ARBA" id="ARBA00003283"/>
    </source>
</evidence>
<keyword evidence="4 6" id="KW-0238">DNA-binding</keyword>
<dbReference type="PANTHER" id="PTHR30349:SF89">
    <property type="entry name" value="INTEGRASE_RECOMBINASE"/>
    <property type="match status" value="1"/>
</dbReference>
<dbReference type="GO" id="GO:0003677">
    <property type="term" value="F:DNA binding"/>
    <property type="evidence" value="ECO:0007669"/>
    <property type="project" value="UniProtKB-UniRule"/>
</dbReference>
<dbReference type="PROSITE" id="PS51900">
    <property type="entry name" value="CB"/>
    <property type="match status" value="1"/>
</dbReference>
<name>A0A0J9BYP8_9FIRM</name>
<evidence type="ECO:0000259" key="8">
    <source>
        <dbReference type="PROSITE" id="PS51900"/>
    </source>
</evidence>
<dbReference type="InterPro" id="IPR011010">
    <property type="entry name" value="DNA_brk_join_enz"/>
</dbReference>
<dbReference type="GO" id="GO:0006310">
    <property type="term" value="P:DNA recombination"/>
    <property type="evidence" value="ECO:0007669"/>
    <property type="project" value="UniProtKB-KW"/>
</dbReference>
<evidence type="ECO:0000313" key="10">
    <source>
        <dbReference type="Proteomes" id="UP000037392"/>
    </source>
</evidence>
<evidence type="ECO:0000313" key="9">
    <source>
        <dbReference type="EMBL" id="KMW17913.1"/>
    </source>
</evidence>
<dbReference type="RefSeq" id="WP_048930279.1">
    <property type="nucleotide sequence ID" value="NZ_KQ235879.1"/>
</dbReference>
<dbReference type="InterPro" id="IPR044068">
    <property type="entry name" value="CB"/>
</dbReference>
<sequence>MKNHGELEDKLYRFRNYLLEEERSGATIEKYGRDVRAFLSWLPDGGEISKEVVIGYKQAIIEGYKTTSANSMLVSVNRFLDFIQKKDCQVKLFKIQRSPFRKKDKELTKEEYNRLALAAKAKSSSRLFLMIQAICSTGIRVSEHRFITREALERGNVTIYNKGKERAVFLPKKLKKSLIQYCRQNGIHSGPVFITKNGTPVNRCNVWAEMKALCKTARVSPEKVFPHNLRHLFAVTYYRMQKDIVHLADILGHSNIEYTRIYTFTSEEEHARVLSRMCLLI</sequence>
<evidence type="ECO:0000256" key="5">
    <source>
        <dbReference type="ARBA" id="ARBA00023172"/>
    </source>
</evidence>
<dbReference type="InterPro" id="IPR004107">
    <property type="entry name" value="Integrase_SAM-like_N"/>
</dbReference>
<comment type="similarity">
    <text evidence="2">Belongs to the 'phage' integrase family.</text>
</comment>
<dbReference type="InterPro" id="IPR050090">
    <property type="entry name" value="Tyrosine_recombinase_XerCD"/>
</dbReference>
<dbReference type="PATRIC" id="fig|742734.4.peg.3638"/>
<dbReference type="AlphaFoldDB" id="A0A0J9BYP8"/>
<evidence type="ECO:0000256" key="2">
    <source>
        <dbReference type="ARBA" id="ARBA00008857"/>
    </source>
</evidence>
<proteinExistence type="inferred from homology"/>
<feature type="domain" description="Core-binding (CB)" evidence="8">
    <location>
        <begin position="5"/>
        <end position="84"/>
    </location>
</feature>
<dbReference type="Gene3D" id="1.10.150.130">
    <property type="match status" value="1"/>
</dbReference>
<evidence type="ECO:0008006" key="11">
    <source>
        <dbReference type="Google" id="ProtNLM"/>
    </source>
</evidence>
<dbReference type="GeneID" id="93165590"/>
<dbReference type="OrthoDB" id="9801717at2"/>
<dbReference type="InterPro" id="IPR013762">
    <property type="entry name" value="Integrase-like_cat_sf"/>
</dbReference>